<evidence type="ECO:0000313" key="1">
    <source>
        <dbReference type="EMBL" id="MCL1127230.1"/>
    </source>
</evidence>
<protein>
    <submittedName>
        <fullName evidence="1">Uncharacterized protein</fullName>
    </submittedName>
</protein>
<accession>A0ABT0LID4</accession>
<dbReference type="Proteomes" id="UP001203423">
    <property type="component" value="Unassembled WGS sequence"/>
</dbReference>
<sequence>MTKNDNVISIASWKRRKFNQHIMDRLFDELGLDLNNEKVATIYEQFSDYGVIAA</sequence>
<dbReference type="EMBL" id="JAKIKS010000137">
    <property type="protein sequence ID" value="MCL1127230.1"/>
    <property type="molecule type" value="Genomic_DNA"/>
</dbReference>
<evidence type="ECO:0000313" key="2">
    <source>
        <dbReference type="Proteomes" id="UP001203423"/>
    </source>
</evidence>
<keyword evidence="2" id="KW-1185">Reference proteome</keyword>
<proteinExistence type="predicted"/>
<organism evidence="1 2">
    <name type="scientific">Shewanella surugensis</name>
    <dbReference type="NCBI Taxonomy" id="212020"/>
    <lineage>
        <taxon>Bacteria</taxon>
        <taxon>Pseudomonadati</taxon>
        <taxon>Pseudomonadota</taxon>
        <taxon>Gammaproteobacteria</taxon>
        <taxon>Alteromonadales</taxon>
        <taxon>Shewanellaceae</taxon>
        <taxon>Shewanella</taxon>
    </lineage>
</organism>
<gene>
    <name evidence="1" type="ORF">L2764_22800</name>
</gene>
<dbReference type="RefSeq" id="WP_248942625.1">
    <property type="nucleotide sequence ID" value="NZ_JAKIKS010000137.1"/>
</dbReference>
<name>A0ABT0LID4_9GAMM</name>
<reference evidence="1 2" key="1">
    <citation type="submission" date="2022-01" db="EMBL/GenBank/DDBJ databases">
        <title>Whole genome-based taxonomy of the Shewanellaceae.</title>
        <authorList>
            <person name="Martin-Rodriguez A.J."/>
        </authorList>
    </citation>
    <scope>NUCLEOTIDE SEQUENCE [LARGE SCALE GENOMIC DNA]</scope>
    <source>
        <strain evidence="1 2">DSM 17177</strain>
    </source>
</reference>
<comment type="caution">
    <text evidence="1">The sequence shown here is derived from an EMBL/GenBank/DDBJ whole genome shotgun (WGS) entry which is preliminary data.</text>
</comment>